<organism evidence="2 3">
    <name type="scientific">Agathobacter rectalis</name>
    <dbReference type="NCBI Taxonomy" id="39491"/>
    <lineage>
        <taxon>Bacteria</taxon>
        <taxon>Bacillati</taxon>
        <taxon>Bacillota</taxon>
        <taxon>Clostridia</taxon>
        <taxon>Lachnospirales</taxon>
        <taxon>Lachnospiraceae</taxon>
        <taxon>Agathobacter</taxon>
    </lineage>
</organism>
<evidence type="ECO:0000313" key="3">
    <source>
        <dbReference type="Proteomes" id="UP000266698"/>
    </source>
</evidence>
<dbReference type="RefSeq" id="WP_118375154.1">
    <property type="nucleotide sequence ID" value="NZ_QRPB01000004.1"/>
</dbReference>
<dbReference type="EMBL" id="QRPB01000004">
    <property type="protein sequence ID" value="RHL81453.1"/>
    <property type="molecule type" value="Genomic_DNA"/>
</dbReference>
<comment type="caution">
    <text evidence="2">The sequence shown here is derived from an EMBL/GenBank/DDBJ whole genome shotgun (WGS) entry which is preliminary data.</text>
</comment>
<name>A0A396FQJ3_9FIRM</name>
<gene>
    <name evidence="2" type="ORF">DW001_05060</name>
</gene>
<dbReference type="PANTHER" id="PTHR36836:SF1">
    <property type="entry name" value="COLANIC ACID BIOSYNTHESIS PROTEIN WCAK"/>
    <property type="match status" value="1"/>
</dbReference>
<dbReference type="Proteomes" id="UP000266698">
    <property type="component" value="Unassembled WGS sequence"/>
</dbReference>
<dbReference type="PANTHER" id="PTHR36836">
    <property type="entry name" value="COLANIC ACID BIOSYNTHESIS PROTEIN WCAK"/>
    <property type="match status" value="1"/>
</dbReference>
<evidence type="ECO:0000313" key="2">
    <source>
        <dbReference type="EMBL" id="RHL81453.1"/>
    </source>
</evidence>
<reference evidence="2 3" key="1">
    <citation type="submission" date="2018-08" db="EMBL/GenBank/DDBJ databases">
        <title>A genome reference for cultivated species of the human gut microbiota.</title>
        <authorList>
            <person name="Zou Y."/>
            <person name="Xue W."/>
            <person name="Luo G."/>
        </authorList>
    </citation>
    <scope>NUCLEOTIDE SEQUENCE [LARGE SCALE GENOMIC DNA]</scope>
    <source>
        <strain evidence="2 3">AF36-2BH</strain>
    </source>
</reference>
<protein>
    <recommendedName>
        <fullName evidence="1">Polysaccharide pyruvyl transferase domain-containing protein</fullName>
    </recommendedName>
</protein>
<proteinExistence type="predicted"/>
<feature type="domain" description="Polysaccharide pyruvyl transferase" evidence="1">
    <location>
        <begin position="12"/>
        <end position="332"/>
    </location>
</feature>
<dbReference type="InterPro" id="IPR007345">
    <property type="entry name" value="Polysacch_pyruvyl_Trfase"/>
</dbReference>
<sequence length="405" mass="48411">MKIFVFGANWYNHGDESAIRAMIDQLLIKYPNAEIKIQFNQDDVKMPYSNLCVVKGFKRPSRKRDPLNYILYIYAILNNWKRYMFVGDMKKRVDEFYDAAKWCDYAIYAPGGPSFGDYYRQYELVEMMMILKACSKPYFFFAPSMGPFKHYKNRIKYVLESADYICIREPLSLRYIRQIGVNNKVTITLDSAFQHMYNYNENYKKLNKKEKLEKFISEGKVIGITITDLQWHEKKTNLDLERKINNAFDKFINWLINENYKILFIPQLFGKDNDSSYMKKFMKKNCEIISENEDCYFQQFIISKLYAVVGMRYHSNIFSAKVGTPFISVAYEQKMSGFMEKTGLGDYCIRIEDLSYQNLKEHFELLEKDYNRYKDFLMQEKNEFVKESRNTMLKLCERINIYGLK</sequence>
<evidence type="ECO:0000259" key="1">
    <source>
        <dbReference type="Pfam" id="PF04230"/>
    </source>
</evidence>
<accession>A0A396FQJ3</accession>
<dbReference type="AlphaFoldDB" id="A0A396FQJ3"/>
<dbReference type="Pfam" id="PF04230">
    <property type="entry name" value="PS_pyruv_trans"/>
    <property type="match status" value="1"/>
</dbReference>